<dbReference type="SMART" id="SM00260">
    <property type="entry name" value="CheW"/>
    <property type="match status" value="1"/>
</dbReference>
<gene>
    <name evidence="2" type="ORF">JYB87_15920</name>
</gene>
<dbReference type="Gene3D" id="2.30.30.40">
    <property type="entry name" value="SH3 Domains"/>
    <property type="match status" value="1"/>
</dbReference>
<dbReference type="Gene3D" id="2.40.50.180">
    <property type="entry name" value="CheA-289, Domain 4"/>
    <property type="match status" value="1"/>
</dbReference>
<feature type="domain" description="CheW-like" evidence="1">
    <location>
        <begin position="28"/>
        <end position="172"/>
    </location>
</feature>
<dbReference type="SUPFAM" id="SSF50341">
    <property type="entry name" value="CheW-like"/>
    <property type="match status" value="1"/>
</dbReference>
<dbReference type="InterPro" id="IPR002545">
    <property type="entry name" value="CheW-lke_dom"/>
</dbReference>
<proteinExistence type="predicted"/>
<dbReference type="RefSeq" id="WP_207354428.1">
    <property type="nucleotide sequence ID" value="NZ_CP071503.1"/>
</dbReference>
<keyword evidence="3" id="KW-1185">Reference proteome</keyword>
<sequence length="188" mass="20968">MTQSNRSKSLVPAKQSVAEANYANYDQTSQYLTFFLNQELYAFGILHVKEILEYGKVTKVPMMPAFIEGVINLRGEVIPVVNLANRFGLLAGTVTRRTCIVIVEIKHEDTEQVIGVMVDSVSEVLEIEGDNLRSTPSFGASIRTDFIKAMGKIDDDFVIILAEDRVLSIEEMALMEQVRDMAMDEGLS</sequence>
<dbReference type="InterPro" id="IPR039315">
    <property type="entry name" value="CheW"/>
</dbReference>
<name>A0ABX7QNZ3_9GAMM</name>
<dbReference type="EMBL" id="CP071503">
    <property type="protein sequence ID" value="QSX33192.1"/>
    <property type="molecule type" value="Genomic_DNA"/>
</dbReference>
<dbReference type="PANTHER" id="PTHR22617:SF41">
    <property type="entry name" value="CHEMOTAXIS SIGNAL TRANSDUCTION SYSTEM ADAPTOR PROTEIN CHEW"/>
    <property type="match status" value="1"/>
</dbReference>
<organism evidence="2 3">
    <name type="scientific">Shewanella avicenniae</name>
    <dbReference type="NCBI Taxonomy" id="2814294"/>
    <lineage>
        <taxon>Bacteria</taxon>
        <taxon>Pseudomonadati</taxon>
        <taxon>Pseudomonadota</taxon>
        <taxon>Gammaproteobacteria</taxon>
        <taxon>Alteromonadales</taxon>
        <taxon>Shewanellaceae</taxon>
        <taxon>Shewanella</taxon>
    </lineage>
</organism>
<evidence type="ECO:0000313" key="3">
    <source>
        <dbReference type="Proteomes" id="UP000662770"/>
    </source>
</evidence>
<dbReference type="Proteomes" id="UP000662770">
    <property type="component" value="Chromosome"/>
</dbReference>
<evidence type="ECO:0000313" key="2">
    <source>
        <dbReference type="EMBL" id="QSX33192.1"/>
    </source>
</evidence>
<dbReference type="PANTHER" id="PTHR22617">
    <property type="entry name" value="CHEMOTAXIS SENSOR HISTIDINE KINASE-RELATED"/>
    <property type="match status" value="1"/>
</dbReference>
<accession>A0ABX7QNZ3</accession>
<dbReference type="InterPro" id="IPR036061">
    <property type="entry name" value="CheW-like_dom_sf"/>
</dbReference>
<dbReference type="PROSITE" id="PS50851">
    <property type="entry name" value="CHEW"/>
    <property type="match status" value="1"/>
</dbReference>
<reference evidence="2 3" key="1">
    <citation type="submission" date="2021-03" db="EMBL/GenBank/DDBJ databases">
        <title>Novel species identification of genus Shewanella.</title>
        <authorList>
            <person name="Liu G."/>
            <person name="Zhang Q."/>
        </authorList>
    </citation>
    <scope>NUCLEOTIDE SEQUENCE [LARGE SCALE GENOMIC DNA]</scope>
    <source>
        <strain evidence="2 3">FJAT-51800</strain>
    </source>
</reference>
<protein>
    <submittedName>
        <fullName evidence="2">Purine-binding chemotaxis protein CheW</fullName>
    </submittedName>
</protein>
<dbReference type="Pfam" id="PF01584">
    <property type="entry name" value="CheW"/>
    <property type="match status" value="1"/>
</dbReference>
<evidence type="ECO:0000259" key="1">
    <source>
        <dbReference type="PROSITE" id="PS50851"/>
    </source>
</evidence>